<evidence type="ECO:0000313" key="2">
    <source>
        <dbReference type="EMBL" id="SBV98478.1"/>
    </source>
</evidence>
<dbReference type="PANTHER" id="PTHR39196">
    <property type="entry name" value="PRIMOSOME, DNAD SUBUNIT"/>
    <property type="match status" value="1"/>
</dbReference>
<dbReference type="AlphaFoldDB" id="A0A212JGC5"/>
<sequence length="321" mass="36007">MSYINLINDFWDQNEIQIFKPGEQRLYFYLLKVFNKSGWKRQVNRTNAFIQGELGMSYSSLKRARDGLKERGLVDFRSQQGKKDVTYSLQPLPEENVPSNETTFGTGNQSGTAPQPTGRGRQSNRAGSRTSRTGSSPPPSRSQSGAYDPGGDHPPDDGVSRNWNDLKRNLNELSVPLSDYQKIVQLSDYGRVGHPVWKAFHEISRKKGTRGAIERPGPWIQWYINQAPPTAAEPAPSPPPEVPDIPADRPPDDGAERNWNELKNRLKELRCPPAAINQIAALSGYGKIGNPVWNALEELRNNDNDVIAPGMWIISYIRENT</sequence>
<evidence type="ECO:0000256" key="1">
    <source>
        <dbReference type="SAM" id="MobiDB-lite"/>
    </source>
</evidence>
<reference evidence="2" key="1">
    <citation type="submission" date="2016-04" db="EMBL/GenBank/DDBJ databases">
        <authorList>
            <person name="Evans L.H."/>
            <person name="Alamgir A."/>
            <person name="Owens N."/>
            <person name="Weber N.D."/>
            <person name="Virtaneva K."/>
            <person name="Barbian K."/>
            <person name="Babar A."/>
            <person name="Rosenke K."/>
        </authorList>
    </citation>
    <scope>NUCLEOTIDE SEQUENCE</scope>
    <source>
        <strain evidence="2">86-1</strain>
    </source>
</reference>
<dbReference type="EMBL" id="FLUM01000001">
    <property type="protein sequence ID" value="SBV98478.1"/>
    <property type="molecule type" value="Genomic_DNA"/>
</dbReference>
<proteinExistence type="predicted"/>
<feature type="region of interest" description="Disordered" evidence="1">
    <location>
        <begin position="229"/>
        <end position="254"/>
    </location>
</feature>
<feature type="compositionally biased region" description="Polar residues" evidence="1">
    <location>
        <begin position="97"/>
        <end position="126"/>
    </location>
</feature>
<dbReference type="PANTHER" id="PTHR39196:SF1">
    <property type="entry name" value="PRIMOSOME, DNAD SUBUNIT"/>
    <property type="match status" value="1"/>
</dbReference>
<name>A0A212JGC5_9BACT</name>
<dbReference type="RefSeq" id="WP_296940824.1">
    <property type="nucleotide sequence ID" value="NZ_LT599032.1"/>
</dbReference>
<feature type="compositionally biased region" description="Basic and acidic residues" evidence="1">
    <location>
        <begin position="150"/>
        <end position="163"/>
    </location>
</feature>
<feature type="compositionally biased region" description="Low complexity" evidence="1">
    <location>
        <begin position="127"/>
        <end position="145"/>
    </location>
</feature>
<gene>
    <name evidence="2" type="ORF">KL86DYS1_12183</name>
</gene>
<organism evidence="2">
    <name type="scientific">uncultured Dysgonomonas sp</name>
    <dbReference type="NCBI Taxonomy" id="206096"/>
    <lineage>
        <taxon>Bacteria</taxon>
        <taxon>Pseudomonadati</taxon>
        <taxon>Bacteroidota</taxon>
        <taxon>Bacteroidia</taxon>
        <taxon>Bacteroidales</taxon>
        <taxon>Dysgonomonadaceae</taxon>
        <taxon>Dysgonomonas</taxon>
        <taxon>environmental samples</taxon>
    </lineage>
</organism>
<protein>
    <submittedName>
        <fullName evidence="2">Uncharacterized protein</fullName>
    </submittedName>
</protein>
<feature type="region of interest" description="Disordered" evidence="1">
    <location>
        <begin position="84"/>
        <end position="163"/>
    </location>
</feature>
<accession>A0A212JGC5</accession>